<dbReference type="RefSeq" id="WP_343771353.1">
    <property type="nucleotide sequence ID" value="NZ_BAAACF010000012.1"/>
</dbReference>
<reference evidence="2" key="1">
    <citation type="journal article" date="2019" name="Int. J. Syst. Evol. Microbiol.">
        <title>The Global Catalogue of Microorganisms (GCM) 10K type strain sequencing project: providing services to taxonomists for standard genome sequencing and annotation.</title>
        <authorList>
            <consortium name="The Broad Institute Genomics Platform"/>
            <consortium name="The Broad Institute Genome Sequencing Center for Infectious Disease"/>
            <person name="Wu L."/>
            <person name="Ma J."/>
        </authorList>
    </citation>
    <scope>NUCLEOTIDE SEQUENCE [LARGE SCALE GENOMIC DNA]</scope>
    <source>
        <strain evidence="2">JCM 1405</strain>
    </source>
</reference>
<protein>
    <submittedName>
        <fullName evidence="1">Uncharacterized protein</fullName>
    </submittedName>
</protein>
<comment type="caution">
    <text evidence="1">The sequence shown here is derived from an EMBL/GenBank/DDBJ whole genome shotgun (WGS) entry which is preliminary data.</text>
</comment>
<proteinExistence type="predicted"/>
<accession>A0ABP3UF71</accession>
<sequence length="89" mass="10013">MEGVVIIIFIVLALAISVLRGESYEVKITEQIESMGGTVINIEKKFFSIGPFMVVGKGRTVYRIEYKVGNDIKEGWVRFGGLFGPDWRL</sequence>
<evidence type="ECO:0000313" key="1">
    <source>
        <dbReference type="EMBL" id="GAA0730615.1"/>
    </source>
</evidence>
<evidence type="ECO:0000313" key="2">
    <source>
        <dbReference type="Proteomes" id="UP001500339"/>
    </source>
</evidence>
<name>A0ABP3UF71_9CLOT</name>
<organism evidence="1 2">
    <name type="scientific">Clostridium malenominatum</name>
    <dbReference type="NCBI Taxonomy" id="1539"/>
    <lineage>
        <taxon>Bacteria</taxon>
        <taxon>Bacillati</taxon>
        <taxon>Bacillota</taxon>
        <taxon>Clostridia</taxon>
        <taxon>Eubacteriales</taxon>
        <taxon>Clostridiaceae</taxon>
        <taxon>Clostridium</taxon>
    </lineage>
</organism>
<gene>
    <name evidence="1" type="ORF">GCM10008905_32120</name>
</gene>
<keyword evidence="2" id="KW-1185">Reference proteome</keyword>
<dbReference type="EMBL" id="BAAACF010000012">
    <property type="protein sequence ID" value="GAA0730615.1"/>
    <property type="molecule type" value="Genomic_DNA"/>
</dbReference>
<dbReference type="Proteomes" id="UP001500339">
    <property type="component" value="Unassembled WGS sequence"/>
</dbReference>